<name>A0AAD4LG64_9AGAM</name>
<sequence>MSSSYPLCNVPGHHPDSVPHIHDDSASTTFARTARHDNAVLVPASPTSAESPSSSIPAPLCVDGGLADVPPLDDLHSAHQIIESSRTPVTPPDLATGGAVQDIVNSGATMPHFTPGPSISIPPLSSISPPAIFSPHHNEDLPAPSDKPNLPPSASTPNIFPTGSCRPIVVTATPTSAPDLSAAAEDNGGQKPGFCKDKDTLDTPSMDQEIPAHTVPAQHLPLQPPSLPSVTVSDIAITPPDIQYGIYGYTIDLTQPPDLDGKMDRHNHPIWKAAIPPCKPDPNYTPITRKMHCTALQLATLHSFTLDYAKKHHLVLPGKHQLACAATQTSRLSTLSMNARDMNMRGSSTLLDFPDPRLRVSQSKVHATLI</sequence>
<accession>A0AAD4LG64</accession>
<evidence type="ECO:0000256" key="1">
    <source>
        <dbReference type="SAM" id="MobiDB-lite"/>
    </source>
</evidence>
<reference evidence="2" key="1">
    <citation type="submission" date="2022-01" db="EMBL/GenBank/DDBJ databases">
        <title>Comparative genomics reveals a dynamic genome evolution in the ectomycorrhizal milk-cap (Lactarius) mushrooms.</title>
        <authorList>
            <consortium name="DOE Joint Genome Institute"/>
            <person name="Lebreton A."/>
            <person name="Tang N."/>
            <person name="Kuo A."/>
            <person name="LaButti K."/>
            <person name="Drula E."/>
            <person name="Barry K."/>
            <person name="Clum A."/>
            <person name="Lipzen A."/>
            <person name="Mousain D."/>
            <person name="Ng V."/>
            <person name="Wang R."/>
            <person name="Wang X."/>
            <person name="Dai Y."/>
            <person name="Henrissat B."/>
            <person name="Grigoriev I.V."/>
            <person name="Guerin-Laguette A."/>
            <person name="Yu F."/>
            <person name="Martin F.M."/>
        </authorList>
    </citation>
    <scope>NUCLEOTIDE SEQUENCE</scope>
    <source>
        <strain evidence="2">QP</strain>
    </source>
</reference>
<feature type="compositionally biased region" description="Low complexity" evidence="1">
    <location>
        <begin position="117"/>
        <end position="135"/>
    </location>
</feature>
<protein>
    <submittedName>
        <fullName evidence="2">Uncharacterized protein</fullName>
    </submittedName>
</protein>
<evidence type="ECO:0000313" key="3">
    <source>
        <dbReference type="Proteomes" id="UP001201163"/>
    </source>
</evidence>
<comment type="caution">
    <text evidence="2">The sequence shown here is derived from an EMBL/GenBank/DDBJ whole genome shotgun (WGS) entry which is preliminary data.</text>
</comment>
<feature type="region of interest" description="Disordered" evidence="1">
    <location>
        <begin position="115"/>
        <end position="155"/>
    </location>
</feature>
<dbReference type="EMBL" id="JAKELL010000028">
    <property type="protein sequence ID" value="KAH8991027.1"/>
    <property type="molecule type" value="Genomic_DNA"/>
</dbReference>
<dbReference type="Proteomes" id="UP001201163">
    <property type="component" value="Unassembled WGS sequence"/>
</dbReference>
<gene>
    <name evidence="2" type="ORF">EDB92DRAFT_1995788</name>
</gene>
<dbReference type="AlphaFoldDB" id="A0AAD4LG64"/>
<proteinExistence type="predicted"/>
<keyword evidence="3" id="KW-1185">Reference proteome</keyword>
<organism evidence="2 3">
    <name type="scientific">Lactarius akahatsu</name>
    <dbReference type="NCBI Taxonomy" id="416441"/>
    <lineage>
        <taxon>Eukaryota</taxon>
        <taxon>Fungi</taxon>
        <taxon>Dikarya</taxon>
        <taxon>Basidiomycota</taxon>
        <taxon>Agaricomycotina</taxon>
        <taxon>Agaricomycetes</taxon>
        <taxon>Russulales</taxon>
        <taxon>Russulaceae</taxon>
        <taxon>Lactarius</taxon>
    </lineage>
</organism>
<evidence type="ECO:0000313" key="2">
    <source>
        <dbReference type="EMBL" id="KAH8991027.1"/>
    </source>
</evidence>